<proteinExistence type="inferred from homology"/>
<keyword evidence="14" id="KW-1185">Reference proteome</keyword>
<dbReference type="GO" id="GO:0016973">
    <property type="term" value="P:poly(A)+ mRNA export from nucleus"/>
    <property type="evidence" value="ECO:0007669"/>
    <property type="project" value="TreeGrafter"/>
</dbReference>
<comment type="caution">
    <text evidence="13">The sequence shown here is derived from an EMBL/GenBank/DDBJ whole genome shotgun (WGS) entry which is preliminary data.</text>
</comment>
<dbReference type="InterPro" id="IPR037624">
    <property type="entry name" value="Nup133-like"/>
</dbReference>
<dbReference type="FunFam" id="3.30.160.60:FF:000446">
    <property type="entry name" value="Zinc finger protein"/>
    <property type="match status" value="1"/>
</dbReference>
<dbReference type="SUPFAM" id="SSF57667">
    <property type="entry name" value="beta-beta-alpha zinc fingers"/>
    <property type="match status" value="1"/>
</dbReference>
<keyword evidence="4" id="KW-0479">Metal-binding</keyword>
<reference evidence="13" key="1">
    <citation type="journal article" date="2020" name="Cell">
        <title>Large-Scale Comparative Analyses of Tick Genomes Elucidate Their Genetic Diversity and Vector Capacities.</title>
        <authorList>
            <consortium name="Tick Genome and Microbiome Consortium (TIGMIC)"/>
            <person name="Jia N."/>
            <person name="Wang J."/>
            <person name="Shi W."/>
            <person name="Du L."/>
            <person name="Sun Y."/>
            <person name="Zhan W."/>
            <person name="Jiang J.F."/>
            <person name="Wang Q."/>
            <person name="Zhang B."/>
            <person name="Ji P."/>
            <person name="Bell-Sakyi L."/>
            <person name="Cui X.M."/>
            <person name="Yuan T.T."/>
            <person name="Jiang B.G."/>
            <person name="Yang W.F."/>
            <person name="Lam T.T."/>
            <person name="Chang Q.C."/>
            <person name="Ding S.J."/>
            <person name="Wang X.J."/>
            <person name="Zhu J.G."/>
            <person name="Ruan X.D."/>
            <person name="Zhao L."/>
            <person name="Wei J.T."/>
            <person name="Ye R.Z."/>
            <person name="Que T.C."/>
            <person name="Du C.H."/>
            <person name="Zhou Y.H."/>
            <person name="Cheng J.X."/>
            <person name="Dai P.F."/>
            <person name="Guo W.B."/>
            <person name="Han X.H."/>
            <person name="Huang E.J."/>
            <person name="Li L.F."/>
            <person name="Wei W."/>
            <person name="Gao Y.C."/>
            <person name="Liu J.Z."/>
            <person name="Shao H.Z."/>
            <person name="Wang X."/>
            <person name="Wang C.C."/>
            <person name="Yang T.C."/>
            <person name="Huo Q.B."/>
            <person name="Li W."/>
            <person name="Chen H.Y."/>
            <person name="Chen S.E."/>
            <person name="Zhou L.G."/>
            <person name="Ni X.B."/>
            <person name="Tian J.H."/>
            <person name="Sheng Y."/>
            <person name="Liu T."/>
            <person name="Pan Y.S."/>
            <person name="Xia L.Y."/>
            <person name="Li J."/>
            <person name="Zhao F."/>
            <person name="Cao W.C."/>
        </authorList>
    </citation>
    <scope>NUCLEOTIDE SEQUENCE</scope>
    <source>
        <strain evidence="13">Rsan-2018</strain>
    </source>
</reference>
<dbReference type="PROSITE" id="PS00028">
    <property type="entry name" value="ZINC_FINGER_C2H2_1"/>
    <property type="match status" value="2"/>
</dbReference>
<dbReference type="GO" id="GO:0006355">
    <property type="term" value="P:regulation of DNA-templated transcription"/>
    <property type="evidence" value="ECO:0007669"/>
    <property type="project" value="UniProtKB-ARBA"/>
</dbReference>
<evidence type="ECO:0000313" key="13">
    <source>
        <dbReference type="EMBL" id="KAH7972663.1"/>
    </source>
</evidence>
<dbReference type="SMART" id="SM00355">
    <property type="entry name" value="ZnF_C2H2"/>
    <property type="match status" value="2"/>
</dbReference>
<evidence type="ECO:0000259" key="12">
    <source>
        <dbReference type="PROSITE" id="PS50157"/>
    </source>
</evidence>
<dbReference type="GO" id="GO:0031080">
    <property type="term" value="C:nuclear pore outer ring"/>
    <property type="evidence" value="ECO:0007669"/>
    <property type="project" value="TreeGrafter"/>
</dbReference>
<dbReference type="InterPro" id="IPR014908">
    <property type="entry name" value="Nucleoporin_Nup133/Nup155_N"/>
</dbReference>
<dbReference type="InterPro" id="IPR015943">
    <property type="entry name" value="WD40/YVTN_repeat-like_dom_sf"/>
</dbReference>
<feature type="domain" description="C2H2-type" evidence="12">
    <location>
        <begin position="930"/>
        <end position="957"/>
    </location>
</feature>
<evidence type="ECO:0000256" key="11">
    <source>
        <dbReference type="PROSITE-ProRule" id="PRU00042"/>
    </source>
</evidence>
<evidence type="ECO:0000256" key="7">
    <source>
        <dbReference type="ARBA" id="ARBA00022833"/>
    </source>
</evidence>
<evidence type="ECO:0000256" key="3">
    <source>
        <dbReference type="ARBA" id="ARBA00022448"/>
    </source>
</evidence>
<evidence type="ECO:0000313" key="14">
    <source>
        <dbReference type="Proteomes" id="UP000821837"/>
    </source>
</evidence>
<organism evidence="13 14">
    <name type="scientific">Rhipicephalus sanguineus</name>
    <name type="common">Brown dog tick</name>
    <name type="synonym">Ixodes sanguineus</name>
    <dbReference type="NCBI Taxonomy" id="34632"/>
    <lineage>
        <taxon>Eukaryota</taxon>
        <taxon>Metazoa</taxon>
        <taxon>Ecdysozoa</taxon>
        <taxon>Arthropoda</taxon>
        <taxon>Chelicerata</taxon>
        <taxon>Arachnida</taxon>
        <taxon>Acari</taxon>
        <taxon>Parasitiformes</taxon>
        <taxon>Ixodida</taxon>
        <taxon>Ixodoidea</taxon>
        <taxon>Ixodidae</taxon>
        <taxon>Rhipicephalinae</taxon>
        <taxon>Rhipicephalus</taxon>
        <taxon>Rhipicephalus</taxon>
    </lineage>
</organism>
<comment type="similarity">
    <text evidence="2">Belongs to the nucleoporin Nup133 family.</text>
</comment>
<dbReference type="InterPro" id="IPR036236">
    <property type="entry name" value="Znf_C2H2_sf"/>
</dbReference>
<dbReference type="Gene3D" id="3.30.160.60">
    <property type="entry name" value="Classic Zinc Finger"/>
    <property type="match status" value="2"/>
</dbReference>
<keyword evidence="6" id="KW-0509">mRNA transport</keyword>
<dbReference type="VEuPathDB" id="VectorBase:RSAN_027543"/>
<dbReference type="AlphaFoldDB" id="A0A9D4T5Q2"/>
<evidence type="ECO:0000256" key="10">
    <source>
        <dbReference type="ARBA" id="ARBA00023242"/>
    </source>
</evidence>
<accession>A0A9D4T5Q2</accession>
<evidence type="ECO:0000256" key="6">
    <source>
        <dbReference type="ARBA" id="ARBA00022816"/>
    </source>
</evidence>
<sequence>MLTLPPSDLAHRADLVCVLLRDELAPAALAVAPAGTLRYWPNIAHEGSSTDALADLQGEECYSLTNTQPIGCILATTTSSLMLVTPSSVDGQTALLIKPLKAPQGLLAGISRRVSSFIFGAMPSQSSEARHLVKVLVEPTEEEDEKYVYVLLRNTLQKWNGVAVLMAALNPQVSQQLHYAIGTVDVRNVGSPNDSPVCFTDFTVLRFSEQYTERNEESLLNYKFVLPSVNRRTSFVYGTTKVYCVTPGSNVDDPDVIEFKKDKLLGAGSYEGTPLFFSHVHGIVCIRSVHAPAQDASRTVELLLQDHGSPEDNMELRSEAIIDETFLGRTEPSSEPDSALDTCVSRLGYRLVDDVPAMDPRWAHQHAPGGLGSSSLSLLIHHQLEDKLRAHQLLLNFLKGVGLWQRLYAVTVRGLPMATNLLLQEQAEKLVAAMQLRSLQSQFSGVIDAGIKRVIEARKVSGSGRLTAADHFYQQVSELDRIFPALVEEEEARLSKGISPKDELALITEVNSIIVKVLQEVCVFREKEQLLYEAAREISLEFRPWTSALREVLCKQHLVTVACAVPLVDEAFDRGRVYQQLCDLADLVLNGYKIQLDSLSHDPGAYEALELQYQKDRKNLIAPLIKATQYERAAALAEKYYDFTSLVEICETTKNKEKLQNYMIQFADQVCKAVLLMLMCIRMHSDFGFPEFVFKWQLDSGRRGELLRQPASQHRNLERFLEGHDSLSWLHAIQLGKMGQAANTLHSLGLREDKYLARKKTLLSLSKLAALASGDPPESRADLIKSINKEHELIMYQESLPAAVKEAYCLDPKNMQALGPEELIEMYISQDNMNADEYDFAKALELLSFIADQTRAQMLRMRIWCAAILRNQWEDLNTDDPSFKCRYVLNVHLRTHTGERPYKCELCSQRFSQLGTLSNHLRIHSGGRPHKCRLCPQSFAKKTELKEHMYIHRGELPYQP</sequence>
<dbReference type="GO" id="GO:0000972">
    <property type="term" value="P:transcription-dependent tethering of RNA polymerase II gene DNA at nuclear periphery"/>
    <property type="evidence" value="ECO:0007669"/>
    <property type="project" value="TreeGrafter"/>
</dbReference>
<dbReference type="FunFam" id="3.30.160.60:FF:002343">
    <property type="entry name" value="Zinc finger protein 33A"/>
    <property type="match status" value="1"/>
</dbReference>
<keyword evidence="7" id="KW-0862">Zinc</keyword>
<dbReference type="Pfam" id="PF08801">
    <property type="entry name" value="Nucleoporin_N"/>
    <property type="match status" value="1"/>
</dbReference>
<dbReference type="PROSITE" id="PS50157">
    <property type="entry name" value="ZINC_FINGER_C2H2_2"/>
    <property type="match status" value="2"/>
</dbReference>
<keyword evidence="8" id="KW-0653">Protein transport</keyword>
<evidence type="ECO:0000256" key="4">
    <source>
        <dbReference type="ARBA" id="ARBA00022723"/>
    </source>
</evidence>
<evidence type="ECO:0000256" key="1">
    <source>
        <dbReference type="ARBA" id="ARBA00004259"/>
    </source>
</evidence>
<evidence type="ECO:0000256" key="8">
    <source>
        <dbReference type="ARBA" id="ARBA00022927"/>
    </source>
</evidence>
<dbReference type="Gene3D" id="1.20.58.1380">
    <property type="match status" value="1"/>
</dbReference>
<dbReference type="PANTHER" id="PTHR13405:SF11">
    <property type="entry name" value="NUCLEAR PORE COMPLEX PROTEIN NUP133"/>
    <property type="match status" value="1"/>
</dbReference>
<dbReference type="InterPro" id="IPR013087">
    <property type="entry name" value="Znf_C2H2_type"/>
</dbReference>
<dbReference type="Gene3D" id="1.25.40.700">
    <property type="match status" value="1"/>
</dbReference>
<dbReference type="VEuPathDB" id="VectorBase:RSAN_038344"/>
<keyword evidence="5 11" id="KW-0863">Zinc-finger</keyword>
<evidence type="ECO:0000256" key="2">
    <source>
        <dbReference type="ARBA" id="ARBA00005569"/>
    </source>
</evidence>
<feature type="domain" description="C2H2-type" evidence="12">
    <location>
        <begin position="902"/>
        <end position="929"/>
    </location>
</feature>
<comment type="subcellular location">
    <subcellularLocation>
        <location evidence="1">Nucleus envelope</location>
    </subcellularLocation>
</comment>
<dbReference type="Pfam" id="PF03177">
    <property type="entry name" value="Nucleoporin_C"/>
    <property type="match status" value="1"/>
</dbReference>
<evidence type="ECO:0000256" key="5">
    <source>
        <dbReference type="ARBA" id="ARBA00022771"/>
    </source>
</evidence>
<keyword evidence="3" id="KW-0813">Transport</keyword>
<dbReference type="SUPFAM" id="SSF117289">
    <property type="entry name" value="Nucleoporin domain"/>
    <property type="match status" value="1"/>
</dbReference>
<keyword evidence="10" id="KW-0539">Nucleus</keyword>
<dbReference type="PANTHER" id="PTHR13405">
    <property type="entry name" value="NUCLEAR PORE COMPLEX PROTEIN NUP133"/>
    <property type="match status" value="1"/>
</dbReference>
<gene>
    <name evidence="13" type="ORF">HPB52_014816</name>
</gene>
<name>A0A9D4T5Q2_RHISA</name>
<dbReference type="Gene3D" id="2.130.10.10">
    <property type="entry name" value="YVTN repeat-like/Quinoprotein amine dehydrogenase"/>
    <property type="match status" value="2"/>
</dbReference>
<evidence type="ECO:0000256" key="9">
    <source>
        <dbReference type="ARBA" id="ARBA00023010"/>
    </source>
</evidence>
<dbReference type="GO" id="GO:0017056">
    <property type="term" value="F:structural constituent of nuclear pore"/>
    <property type="evidence" value="ECO:0007669"/>
    <property type="project" value="InterPro"/>
</dbReference>
<reference evidence="13" key="2">
    <citation type="submission" date="2021-09" db="EMBL/GenBank/DDBJ databases">
        <authorList>
            <person name="Jia N."/>
            <person name="Wang J."/>
            <person name="Shi W."/>
            <person name="Du L."/>
            <person name="Sun Y."/>
            <person name="Zhan W."/>
            <person name="Jiang J."/>
            <person name="Wang Q."/>
            <person name="Zhang B."/>
            <person name="Ji P."/>
            <person name="Sakyi L.B."/>
            <person name="Cui X."/>
            <person name="Yuan T."/>
            <person name="Jiang B."/>
            <person name="Yang W."/>
            <person name="Lam T.T.-Y."/>
            <person name="Chang Q."/>
            <person name="Ding S."/>
            <person name="Wang X."/>
            <person name="Zhu J."/>
            <person name="Ruan X."/>
            <person name="Zhao L."/>
            <person name="Wei J."/>
            <person name="Que T."/>
            <person name="Du C."/>
            <person name="Cheng J."/>
            <person name="Dai P."/>
            <person name="Han X."/>
            <person name="Huang E."/>
            <person name="Gao Y."/>
            <person name="Liu J."/>
            <person name="Shao H."/>
            <person name="Ye R."/>
            <person name="Li L."/>
            <person name="Wei W."/>
            <person name="Wang X."/>
            <person name="Wang C."/>
            <person name="Huo Q."/>
            <person name="Li W."/>
            <person name="Guo W."/>
            <person name="Chen H."/>
            <person name="Chen S."/>
            <person name="Zhou L."/>
            <person name="Zhou L."/>
            <person name="Ni X."/>
            <person name="Tian J."/>
            <person name="Zhou Y."/>
            <person name="Sheng Y."/>
            <person name="Liu T."/>
            <person name="Pan Y."/>
            <person name="Xia L."/>
            <person name="Li J."/>
            <person name="Zhao F."/>
            <person name="Cao W."/>
        </authorList>
    </citation>
    <scope>NUCLEOTIDE SEQUENCE</scope>
    <source>
        <strain evidence="13">Rsan-2018</strain>
        <tissue evidence="13">Larvae</tissue>
    </source>
</reference>
<dbReference type="InterPro" id="IPR007187">
    <property type="entry name" value="Nucleoporin_Nup133/Nup155_C"/>
</dbReference>
<dbReference type="GO" id="GO:0008270">
    <property type="term" value="F:zinc ion binding"/>
    <property type="evidence" value="ECO:0007669"/>
    <property type="project" value="UniProtKB-KW"/>
</dbReference>
<dbReference type="EMBL" id="JABSTV010001247">
    <property type="protein sequence ID" value="KAH7972663.1"/>
    <property type="molecule type" value="Genomic_DNA"/>
</dbReference>
<dbReference type="GO" id="GO:0006606">
    <property type="term" value="P:protein import into nucleus"/>
    <property type="evidence" value="ECO:0007669"/>
    <property type="project" value="TreeGrafter"/>
</dbReference>
<protein>
    <recommendedName>
        <fullName evidence="12">C2H2-type domain-containing protein</fullName>
    </recommendedName>
</protein>
<dbReference type="Proteomes" id="UP000821837">
    <property type="component" value="Chromosome 11"/>
</dbReference>
<keyword evidence="9" id="KW-0811">Translocation</keyword>